<dbReference type="PANTHER" id="PTHR31286">
    <property type="entry name" value="GLYCINE-RICH CELL WALL STRUCTURAL PROTEIN 1.8-LIKE"/>
    <property type="match status" value="1"/>
</dbReference>
<evidence type="ECO:0000259" key="2">
    <source>
        <dbReference type="Pfam" id="PF14392"/>
    </source>
</evidence>
<sequence length="411" mass="46365">MISILYQFSISISTMENHYIYRFLVLTNHSYPNFLPMERILKDMSSQIQLTEKEKVVHEIGESSNSAIPTISEWSVYAYVLTHKKINTGAFILQMSDLWSKRFEVTITNRRGYFLVQFGCAGDTQRTLYHQPWHFNNQPIIFAGISNLTIPIESNFTHISLWVQVHGLPFLSKSKVLVDKIGSDIGEFLEVDDESLVEGWGPFMRIRVDMDATQPLLRGTFLKFINMNDSLWVDFKYESLPDFCHKCGRLGHTYLSCLQFLEAEDNGGDTSLPYGVWMKGDPLPRPGACHPLRGSKANNVAWPLLTRFVRNTIQQALQPPPNTIPASSHQNPIISNITKIPPQLITNTNPHSTAHHLSNPPNILPKLTLPTHSAHGSPIISTPPNTTIADNNLPTATHTYKRQAVHTGDSL</sequence>
<dbReference type="EMBL" id="JAATIQ010000265">
    <property type="protein sequence ID" value="KAF4366078.1"/>
    <property type="molecule type" value="Genomic_DNA"/>
</dbReference>
<reference evidence="5 6" key="1">
    <citation type="journal article" date="2020" name="bioRxiv">
        <title>Sequence and annotation of 42 cannabis genomes reveals extensive copy number variation in cannabinoid synthesis and pathogen resistance genes.</title>
        <authorList>
            <person name="Mckernan K.J."/>
            <person name="Helbert Y."/>
            <person name="Kane L.T."/>
            <person name="Ebling H."/>
            <person name="Zhang L."/>
            <person name="Liu B."/>
            <person name="Eaton Z."/>
            <person name="Mclaughlin S."/>
            <person name="Kingan S."/>
            <person name="Baybayan P."/>
            <person name="Concepcion G."/>
            <person name="Jordan M."/>
            <person name="Riva A."/>
            <person name="Barbazuk W."/>
            <person name="Harkins T."/>
        </authorList>
    </citation>
    <scope>NUCLEOTIDE SEQUENCE [LARGE SCALE GENOMIC DNA]</scope>
    <source>
        <strain evidence="5 6">cv. Jamaican Lion 4</strain>
        <strain evidence="4">Father</strain>
        <strain evidence="3">Mother</strain>
        <tissue evidence="4">Leaf</tissue>
    </source>
</reference>
<evidence type="ECO:0008006" key="7">
    <source>
        <dbReference type="Google" id="ProtNLM"/>
    </source>
</evidence>
<dbReference type="Proteomes" id="UP000583929">
    <property type="component" value="Unassembled WGS sequence"/>
</dbReference>
<accession>A0A7J6F666</accession>
<dbReference type="PANTHER" id="PTHR31286:SF167">
    <property type="entry name" value="OS09G0268800 PROTEIN"/>
    <property type="match status" value="1"/>
</dbReference>
<evidence type="ECO:0000313" key="6">
    <source>
        <dbReference type="Proteomes" id="UP000583929"/>
    </source>
</evidence>
<gene>
    <name evidence="3" type="ORF">F8388_026517</name>
    <name evidence="4" type="ORF">G4B88_000388</name>
</gene>
<dbReference type="AlphaFoldDB" id="A0A7J6F666"/>
<dbReference type="InterPro" id="IPR025558">
    <property type="entry name" value="DUF4283"/>
</dbReference>
<evidence type="ECO:0000259" key="1">
    <source>
        <dbReference type="Pfam" id="PF14111"/>
    </source>
</evidence>
<dbReference type="Pfam" id="PF14111">
    <property type="entry name" value="DUF4283"/>
    <property type="match status" value="1"/>
</dbReference>
<evidence type="ECO:0000313" key="5">
    <source>
        <dbReference type="Proteomes" id="UP000525078"/>
    </source>
</evidence>
<protein>
    <recommendedName>
        <fullName evidence="7">CCHC-type domain-containing protein</fullName>
    </recommendedName>
</protein>
<proteinExistence type="predicted"/>
<evidence type="ECO:0000313" key="3">
    <source>
        <dbReference type="EMBL" id="KAF4355016.1"/>
    </source>
</evidence>
<comment type="caution">
    <text evidence="4">The sequence shown here is derived from an EMBL/GenBank/DDBJ whole genome shotgun (WGS) entry which is preliminary data.</text>
</comment>
<dbReference type="Proteomes" id="UP000525078">
    <property type="component" value="Unassembled WGS sequence"/>
</dbReference>
<organism evidence="4 6">
    <name type="scientific">Cannabis sativa</name>
    <name type="common">Hemp</name>
    <name type="synonym">Marijuana</name>
    <dbReference type="NCBI Taxonomy" id="3483"/>
    <lineage>
        <taxon>Eukaryota</taxon>
        <taxon>Viridiplantae</taxon>
        <taxon>Streptophyta</taxon>
        <taxon>Embryophyta</taxon>
        <taxon>Tracheophyta</taxon>
        <taxon>Spermatophyta</taxon>
        <taxon>Magnoliopsida</taxon>
        <taxon>eudicotyledons</taxon>
        <taxon>Gunneridae</taxon>
        <taxon>Pentapetalae</taxon>
        <taxon>rosids</taxon>
        <taxon>fabids</taxon>
        <taxon>Rosales</taxon>
        <taxon>Cannabaceae</taxon>
        <taxon>Cannabis</taxon>
    </lineage>
</organism>
<name>A0A7J6F666_CANSA</name>
<dbReference type="InterPro" id="IPR040256">
    <property type="entry name" value="At4g02000-like"/>
</dbReference>
<feature type="domain" description="DUF4283" evidence="1">
    <location>
        <begin position="73"/>
        <end position="142"/>
    </location>
</feature>
<keyword evidence="6" id="KW-1185">Reference proteome</keyword>
<dbReference type="InterPro" id="IPR025836">
    <property type="entry name" value="Zn_knuckle_CX2CX4HX4C"/>
</dbReference>
<feature type="domain" description="Zinc knuckle CX2CX4HX4C" evidence="2">
    <location>
        <begin position="210"/>
        <end position="258"/>
    </location>
</feature>
<evidence type="ECO:0000313" key="4">
    <source>
        <dbReference type="EMBL" id="KAF4366078.1"/>
    </source>
</evidence>
<dbReference type="EMBL" id="JAATIP010000271">
    <property type="protein sequence ID" value="KAF4355016.1"/>
    <property type="molecule type" value="Genomic_DNA"/>
</dbReference>
<dbReference type="Pfam" id="PF14392">
    <property type="entry name" value="zf-CCHC_4"/>
    <property type="match status" value="1"/>
</dbReference>